<dbReference type="Pfam" id="PF04616">
    <property type="entry name" value="Glyco_hydro_43"/>
    <property type="match status" value="1"/>
</dbReference>
<keyword evidence="4 6" id="KW-0326">Glycosidase</keyword>
<dbReference type="GO" id="GO:0005975">
    <property type="term" value="P:carbohydrate metabolic process"/>
    <property type="evidence" value="ECO:0007669"/>
    <property type="project" value="InterPro"/>
</dbReference>
<comment type="pathway">
    <text evidence="1">Glycan metabolism; L-arabinan degradation.</text>
</comment>
<dbReference type="InterPro" id="IPR006710">
    <property type="entry name" value="Glyco_hydro_43"/>
</dbReference>
<name>A0A4R0NB58_9SPHI</name>
<feature type="chain" id="PRO_5020407744" evidence="7">
    <location>
        <begin position="23"/>
        <end position="306"/>
    </location>
</feature>
<protein>
    <submittedName>
        <fullName evidence="8">Glycosyl hydrolase family 43</fullName>
    </submittedName>
</protein>
<dbReference type="EMBL" id="SJSL01000009">
    <property type="protein sequence ID" value="TCC97395.1"/>
    <property type="molecule type" value="Genomic_DNA"/>
</dbReference>
<dbReference type="Proteomes" id="UP000293347">
    <property type="component" value="Unassembled WGS sequence"/>
</dbReference>
<evidence type="ECO:0000256" key="6">
    <source>
        <dbReference type="RuleBase" id="RU361187"/>
    </source>
</evidence>
<dbReference type="SUPFAM" id="SSF75005">
    <property type="entry name" value="Arabinanase/levansucrase/invertase"/>
    <property type="match status" value="1"/>
</dbReference>
<dbReference type="InterPro" id="IPR023296">
    <property type="entry name" value="Glyco_hydro_beta-prop_sf"/>
</dbReference>
<dbReference type="Gene3D" id="2.115.10.20">
    <property type="entry name" value="Glycosyl hydrolase domain, family 43"/>
    <property type="match status" value="1"/>
</dbReference>
<feature type="signal peptide" evidence="7">
    <location>
        <begin position="1"/>
        <end position="22"/>
    </location>
</feature>
<evidence type="ECO:0000313" key="8">
    <source>
        <dbReference type="EMBL" id="TCC97395.1"/>
    </source>
</evidence>
<dbReference type="AlphaFoldDB" id="A0A4R0NB58"/>
<keyword evidence="9" id="KW-1185">Reference proteome</keyword>
<feature type="site" description="Important for catalytic activity, responsible for pKa modulation of the active site Glu and correct orientation of both the proton donor and substrate" evidence="5">
    <location>
        <position position="143"/>
    </location>
</feature>
<gene>
    <name evidence="8" type="ORF">EZ437_20115</name>
</gene>
<dbReference type="PANTHER" id="PTHR43301:SF3">
    <property type="entry name" value="ARABINAN ENDO-1,5-ALPHA-L-ARABINOSIDASE A-RELATED"/>
    <property type="match status" value="1"/>
</dbReference>
<evidence type="ECO:0000313" key="9">
    <source>
        <dbReference type="Proteomes" id="UP000293347"/>
    </source>
</evidence>
<dbReference type="PANTHER" id="PTHR43301">
    <property type="entry name" value="ARABINAN ENDO-1,5-ALPHA-L-ARABINOSIDASE"/>
    <property type="match status" value="1"/>
</dbReference>
<comment type="caution">
    <text evidence="8">The sequence shown here is derived from an EMBL/GenBank/DDBJ whole genome shotgun (WGS) entry which is preliminary data.</text>
</comment>
<comment type="similarity">
    <text evidence="2 6">Belongs to the glycosyl hydrolase 43 family.</text>
</comment>
<dbReference type="OrthoDB" id="9763933at2"/>
<keyword evidence="3 6" id="KW-0378">Hydrolase</keyword>
<sequence>MKAYLFLSALAWLLMANVVANAQSAVDYATLRIRDPFILADKKTKTYYVAVNNNPSFRLYSSKDLKNWKDEGNCFRADADFWGKKDFWAPDLIEYKGKYYIWATFSGTDGKRGTSILVADKPTGPYKPLVNQSTTPADWMALDGTLYIDKKNKPWMLYCHEWLQVGDGKIVAQQLSDDLKKTVGEPKVLFTASEGPWVGPINKENGYITDAPFIYKAKNGEMLMLWSSFSKNGKYAIGVARSASGNHLGPWTQDELPLNDDDGGHAMIFKDFDGNLKISYHAPNSKAERAVIYSLKDERGRLSIIK</sequence>
<dbReference type="InterPro" id="IPR050727">
    <property type="entry name" value="GH43_arabinanases"/>
</dbReference>
<evidence type="ECO:0000256" key="2">
    <source>
        <dbReference type="ARBA" id="ARBA00009865"/>
    </source>
</evidence>
<keyword evidence="7" id="KW-0732">Signal</keyword>
<evidence type="ECO:0000256" key="3">
    <source>
        <dbReference type="ARBA" id="ARBA00022801"/>
    </source>
</evidence>
<dbReference type="RefSeq" id="WP_131597929.1">
    <property type="nucleotide sequence ID" value="NZ_SJSL01000009.1"/>
</dbReference>
<organism evidence="8 9">
    <name type="scientific">Pedobacter psychroterrae</name>
    <dbReference type="NCBI Taxonomy" id="2530453"/>
    <lineage>
        <taxon>Bacteria</taxon>
        <taxon>Pseudomonadati</taxon>
        <taxon>Bacteroidota</taxon>
        <taxon>Sphingobacteriia</taxon>
        <taxon>Sphingobacteriales</taxon>
        <taxon>Sphingobacteriaceae</taxon>
        <taxon>Pedobacter</taxon>
    </lineage>
</organism>
<accession>A0A4R0NB58</accession>
<evidence type="ECO:0000256" key="7">
    <source>
        <dbReference type="SAM" id="SignalP"/>
    </source>
</evidence>
<evidence type="ECO:0000256" key="5">
    <source>
        <dbReference type="PIRSR" id="PIRSR606710-2"/>
    </source>
</evidence>
<proteinExistence type="inferred from homology"/>
<dbReference type="GO" id="GO:0004553">
    <property type="term" value="F:hydrolase activity, hydrolyzing O-glycosyl compounds"/>
    <property type="evidence" value="ECO:0007669"/>
    <property type="project" value="InterPro"/>
</dbReference>
<dbReference type="CDD" id="cd08981">
    <property type="entry name" value="GH43_Bt1873-like"/>
    <property type="match status" value="1"/>
</dbReference>
<evidence type="ECO:0000256" key="1">
    <source>
        <dbReference type="ARBA" id="ARBA00004834"/>
    </source>
</evidence>
<reference evidence="8 9" key="1">
    <citation type="submission" date="2019-02" db="EMBL/GenBank/DDBJ databases">
        <title>Pedobacter sp. RP-1-14 sp. nov., isolated from Arctic soil.</title>
        <authorList>
            <person name="Dahal R.H."/>
        </authorList>
    </citation>
    <scope>NUCLEOTIDE SEQUENCE [LARGE SCALE GENOMIC DNA]</scope>
    <source>
        <strain evidence="8 9">RP-1-14</strain>
    </source>
</reference>
<evidence type="ECO:0000256" key="4">
    <source>
        <dbReference type="ARBA" id="ARBA00023295"/>
    </source>
</evidence>